<organism evidence="1 2">
    <name type="scientific">Trifolium medium</name>
    <dbReference type="NCBI Taxonomy" id="97028"/>
    <lineage>
        <taxon>Eukaryota</taxon>
        <taxon>Viridiplantae</taxon>
        <taxon>Streptophyta</taxon>
        <taxon>Embryophyta</taxon>
        <taxon>Tracheophyta</taxon>
        <taxon>Spermatophyta</taxon>
        <taxon>Magnoliopsida</taxon>
        <taxon>eudicotyledons</taxon>
        <taxon>Gunneridae</taxon>
        <taxon>Pentapetalae</taxon>
        <taxon>rosids</taxon>
        <taxon>fabids</taxon>
        <taxon>Fabales</taxon>
        <taxon>Fabaceae</taxon>
        <taxon>Papilionoideae</taxon>
        <taxon>50 kb inversion clade</taxon>
        <taxon>NPAAA clade</taxon>
        <taxon>Hologalegina</taxon>
        <taxon>IRL clade</taxon>
        <taxon>Trifolieae</taxon>
        <taxon>Trifolium</taxon>
    </lineage>
</organism>
<protein>
    <submittedName>
        <fullName evidence="1">Uncharacterized protein</fullName>
    </submittedName>
</protein>
<dbReference type="EMBL" id="LXQA010332249">
    <property type="protein sequence ID" value="MCI44553.1"/>
    <property type="molecule type" value="Genomic_DNA"/>
</dbReference>
<evidence type="ECO:0000313" key="1">
    <source>
        <dbReference type="EMBL" id="MCI44553.1"/>
    </source>
</evidence>
<reference evidence="1 2" key="1">
    <citation type="journal article" date="2018" name="Front. Plant Sci.">
        <title>Red Clover (Trifolium pratense) and Zigzag Clover (T. medium) - A Picture of Genomic Similarities and Differences.</title>
        <authorList>
            <person name="Dluhosova J."/>
            <person name="Istvanek J."/>
            <person name="Nedelnik J."/>
            <person name="Repkova J."/>
        </authorList>
    </citation>
    <scope>NUCLEOTIDE SEQUENCE [LARGE SCALE GENOMIC DNA]</scope>
    <source>
        <strain evidence="2">cv. 10/8</strain>
        <tissue evidence="1">Leaf</tissue>
    </source>
</reference>
<comment type="caution">
    <text evidence="1">The sequence shown here is derived from an EMBL/GenBank/DDBJ whole genome shotgun (WGS) entry which is preliminary data.</text>
</comment>
<sequence length="52" mass="5878">CGCCYWFCFDHGGGRQSVGGTFLGVWSWYWRFFSSSRGEEGGFQLFLPGVVL</sequence>
<feature type="non-terminal residue" evidence="1">
    <location>
        <position position="1"/>
    </location>
</feature>
<dbReference type="AlphaFoldDB" id="A0A392S6H8"/>
<dbReference type="Proteomes" id="UP000265520">
    <property type="component" value="Unassembled WGS sequence"/>
</dbReference>
<accession>A0A392S6H8</accession>
<proteinExistence type="predicted"/>
<evidence type="ECO:0000313" key="2">
    <source>
        <dbReference type="Proteomes" id="UP000265520"/>
    </source>
</evidence>
<name>A0A392S6H8_9FABA</name>
<keyword evidence="2" id="KW-1185">Reference proteome</keyword>